<dbReference type="EMBL" id="JBHSFH010000007">
    <property type="protein sequence ID" value="MFC4495412.1"/>
    <property type="molecule type" value="Genomic_DNA"/>
</dbReference>
<dbReference type="Proteomes" id="UP001595997">
    <property type="component" value="Unassembled WGS sequence"/>
</dbReference>
<feature type="transmembrane region" description="Helical" evidence="2">
    <location>
        <begin position="54"/>
        <end position="75"/>
    </location>
</feature>
<sequence>MSWRRVAGTTAGSRGSGPGAVRPVPTGFPSRPSGTGSSTEALSAARRSLLRRGVALVLGAFLLHGLAFCCVPEMLSRSVSGSLQVGELAAAAQVLVIGFGVWTHDRGARRRVDPLARRVTARDRDGFGRQPALTGADTGAVTRAVTGAVTGTGPASGAATRTPGPSAPFDAFDSVRAFGGRAPL</sequence>
<keyword evidence="2" id="KW-0472">Membrane</keyword>
<protein>
    <recommendedName>
        <fullName evidence="5">Integral membrane protein</fullName>
    </recommendedName>
</protein>
<evidence type="ECO:0000313" key="3">
    <source>
        <dbReference type="EMBL" id="MFC4495412.1"/>
    </source>
</evidence>
<accession>A0ABV9A688</accession>
<evidence type="ECO:0000256" key="1">
    <source>
        <dbReference type="SAM" id="MobiDB-lite"/>
    </source>
</evidence>
<comment type="caution">
    <text evidence="3">The sequence shown here is derived from an EMBL/GenBank/DDBJ whole genome shotgun (WGS) entry which is preliminary data.</text>
</comment>
<feature type="region of interest" description="Disordered" evidence="1">
    <location>
        <begin position="1"/>
        <end position="40"/>
    </location>
</feature>
<keyword evidence="2" id="KW-0812">Transmembrane</keyword>
<organism evidence="3 4">
    <name type="scientific">Streptomyces ovatisporus</name>
    <dbReference type="NCBI Taxonomy" id="1128682"/>
    <lineage>
        <taxon>Bacteria</taxon>
        <taxon>Bacillati</taxon>
        <taxon>Actinomycetota</taxon>
        <taxon>Actinomycetes</taxon>
        <taxon>Kitasatosporales</taxon>
        <taxon>Streptomycetaceae</taxon>
        <taxon>Streptomyces</taxon>
    </lineage>
</organism>
<gene>
    <name evidence="3" type="ORF">ACFPA8_14855</name>
</gene>
<evidence type="ECO:0000256" key="2">
    <source>
        <dbReference type="SAM" id="Phobius"/>
    </source>
</evidence>
<keyword evidence="4" id="KW-1185">Reference proteome</keyword>
<proteinExistence type="predicted"/>
<evidence type="ECO:0000313" key="4">
    <source>
        <dbReference type="Proteomes" id="UP001595997"/>
    </source>
</evidence>
<dbReference type="RefSeq" id="WP_386448181.1">
    <property type="nucleotide sequence ID" value="NZ_JBHSFH010000007.1"/>
</dbReference>
<feature type="transmembrane region" description="Helical" evidence="2">
    <location>
        <begin position="81"/>
        <end position="102"/>
    </location>
</feature>
<name>A0ABV9A688_9ACTN</name>
<reference evidence="4" key="1">
    <citation type="journal article" date="2019" name="Int. J. Syst. Evol. Microbiol.">
        <title>The Global Catalogue of Microorganisms (GCM) 10K type strain sequencing project: providing services to taxonomists for standard genome sequencing and annotation.</title>
        <authorList>
            <consortium name="The Broad Institute Genomics Platform"/>
            <consortium name="The Broad Institute Genome Sequencing Center for Infectious Disease"/>
            <person name="Wu L."/>
            <person name="Ma J."/>
        </authorList>
    </citation>
    <scope>NUCLEOTIDE SEQUENCE [LARGE SCALE GENOMIC DNA]</scope>
    <source>
        <strain evidence="4">CGMCC 4.7357</strain>
    </source>
</reference>
<dbReference type="InterPro" id="IPR007436">
    <property type="entry name" value="DUF485"/>
</dbReference>
<evidence type="ECO:0008006" key="5">
    <source>
        <dbReference type="Google" id="ProtNLM"/>
    </source>
</evidence>
<keyword evidence="2" id="KW-1133">Transmembrane helix</keyword>
<dbReference type="Pfam" id="PF04341">
    <property type="entry name" value="DUF485"/>
    <property type="match status" value="1"/>
</dbReference>